<reference evidence="2" key="1">
    <citation type="submission" date="2021-03" db="EMBL/GenBank/DDBJ databases">
        <title>Draft genome sequence of rust myrtle Austropuccinia psidii MF-1, a brazilian biotype.</title>
        <authorList>
            <person name="Quecine M.C."/>
            <person name="Pachon D.M.R."/>
            <person name="Bonatelli M.L."/>
            <person name="Correr F.H."/>
            <person name="Franceschini L.M."/>
            <person name="Leite T.F."/>
            <person name="Margarido G.R.A."/>
            <person name="Almeida C.A."/>
            <person name="Ferrarezi J.A."/>
            <person name="Labate C.A."/>
        </authorList>
    </citation>
    <scope>NUCLEOTIDE SEQUENCE</scope>
    <source>
        <strain evidence="2">MF-1</strain>
    </source>
</reference>
<dbReference type="Pfam" id="PF07727">
    <property type="entry name" value="RVT_2"/>
    <property type="match status" value="1"/>
</dbReference>
<dbReference type="InterPro" id="IPR013103">
    <property type="entry name" value="RVT_2"/>
</dbReference>
<proteinExistence type="predicted"/>
<evidence type="ECO:0000313" key="3">
    <source>
        <dbReference type="Proteomes" id="UP000765509"/>
    </source>
</evidence>
<accession>A0A9Q3H2L6</accession>
<dbReference type="EMBL" id="AVOT02009261">
    <property type="protein sequence ID" value="MBW0487719.1"/>
    <property type="molecule type" value="Genomic_DNA"/>
</dbReference>
<sequence>MLQDYQAPSEWWGEACAMATFILNRKPSSAVSFQTPISRWDSLAMNISNLHPFGCLAVMHIPKERKTSKFNPTEKIHVLHDCTFLDGKAFWPNFVSSSPYVSSPPCFYFPPSADTPLNCASNSPVAAPALESSESVTSPGGSETTPVVALACDEFTAPVLSPSPVSPHIPSPLSPILPVDDFQPLQSSFSHQEANLEELEVTMPPGGEANSLPKGRTYDVVPVVPSSNISSKISKEKVVSGKCARRPPIQFAGFVMNNAPCSYCDALQLDSAKKWVVAIQNEFASPECHGVLEEVPYDGSFPLLNTVWVFHEKTDSNGNPVEAKAKLCFKGFLQVESLDFHQNFAPTGRLSTLCFLLGYCAANDLDLHQMEVKTAFLHSDLHKDLNICVPEGYTSSLKGDVCLKLKRSLYALKQSPRNWYLCIKRLLPRADTNAPAASINYRCAIGLLNYLVTCTRLDLAYSASCLASFLNDPSSKHESAFKHVLCHLSGT</sequence>
<protein>
    <recommendedName>
        <fullName evidence="1">Reverse transcriptase Ty1/copia-type domain-containing protein</fullName>
    </recommendedName>
</protein>
<organism evidence="2 3">
    <name type="scientific">Austropuccinia psidii MF-1</name>
    <dbReference type="NCBI Taxonomy" id="1389203"/>
    <lineage>
        <taxon>Eukaryota</taxon>
        <taxon>Fungi</taxon>
        <taxon>Dikarya</taxon>
        <taxon>Basidiomycota</taxon>
        <taxon>Pucciniomycotina</taxon>
        <taxon>Pucciniomycetes</taxon>
        <taxon>Pucciniales</taxon>
        <taxon>Sphaerophragmiaceae</taxon>
        <taxon>Austropuccinia</taxon>
    </lineage>
</organism>
<name>A0A9Q3H2L6_9BASI</name>
<keyword evidence="3" id="KW-1185">Reference proteome</keyword>
<dbReference type="OrthoDB" id="3243429at2759"/>
<dbReference type="AlphaFoldDB" id="A0A9Q3H2L6"/>
<dbReference type="Proteomes" id="UP000765509">
    <property type="component" value="Unassembled WGS sequence"/>
</dbReference>
<gene>
    <name evidence="2" type="ORF">O181_027434</name>
</gene>
<feature type="domain" description="Reverse transcriptase Ty1/copia-type" evidence="1">
    <location>
        <begin position="305"/>
        <end position="430"/>
    </location>
</feature>
<evidence type="ECO:0000313" key="2">
    <source>
        <dbReference type="EMBL" id="MBW0487719.1"/>
    </source>
</evidence>
<comment type="caution">
    <text evidence="2">The sequence shown here is derived from an EMBL/GenBank/DDBJ whole genome shotgun (WGS) entry which is preliminary data.</text>
</comment>
<evidence type="ECO:0000259" key="1">
    <source>
        <dbReference type="Pfam" id="PF07727"/>
    </source>
</evidence>